<accession>A0A0C3CC24</accession>
<proteinExistence type="predicted"/>
<dbReference type="AlphaFoldDB" id="A0A0C3CC24"/>
<reference evidence="3" key="2">
    <citation type="submission" date="2015-01" db="EMBL/GenBank/DDBJ databases">
        <title>Evolutionary Origins and Diversification of the Mycorrhizal Mutualists.</title>
        <authorList>
            <consortium name="DOE Joint Genome Institute"/>
            <consortium name="Mycorrhizal Genomics Consortium"/>
            <person name="Kohler A."/>
            <person name="Kuo A."/>
            <person name="Nagy L.G."/>
            <person name="Floudas D."/>
            <person name="Copeland A."/>
            <person name="Barry K.W."/>
            <person name="Cichocki N."/>
            <person name="Veneault-Fourrey C."/>
            <person name="LaButti K."/>
            <person name="Lindquist E.A."/>
            <person name="Lipzen A."/>
            <person name="Lundell T."/>
            <person name="Morin E."/>
            <person name="Murat C."/>
            <person name="Riley R."/>
            <person name="Ohm R."/>
            <person name="Sun H."/>
            <person name="Tunlid A."/>
            <person name="Henrissat B."/>
            <person name="Grigoriev I.V."/>
            <person name="Hibbett D.S."/>
            <person name="Martin F."/>
        </authorList>
    </citation>
    <scope>NUCLEOTIDE SEQUENCE [LARGE SCALE GENOMIC DNA]</scope>
    <source>
        <strain evidence="3">h7</strain>
    </source>
</reference>
<evidence type="ECO:0000256" key="1">
    <source>
        <dbReference type="SAM" id="MobiDB-lite"/>
    </source>
</evidence>
<gene>
    <name evidence="2" type="ORF">M413DRAFT_71105</name>
</gene>
<sequence>MFKFQQARDKLGDEGEHAAWFDNHFNFFNVQQDRDELYDAWKGIELELRKDHRSQNLAFNASDYDAAFSRAKSEHKLRSEFQALVAPSQGSRLPPTNNRGGGNHNKNLSFKSPSRFHPNSQSFPSGSGRSSSSSSSTCLICAEKGHNVFHHQDSPIPVKLADGKPAWSKCTNRGLVALDNRPICVLWNVRGDRPAQNFACTHSKEERAHLCSFCGSKSHHALSWTCRSQAPSN</sequence>
<dbReference type="HOGENOM" id="CLU_1190035_0_0_1"/>
<organism evidence="2 3">
    <name type="scientific">Hebeloma cylindrosporum</name>
    <dbReference type="NCBI Taxonomy" id="76867"/>
    <lineage>
        <taxon>Eukaryota</taxon>
        <taxon>Fungi</taxon>
        <taxon>Dikarya</taxon>
        <taxon>Basidiomycota</taxon>
        <taxon>Agaricomycotina</taxon>
        <taxon>Agaricomycetes</taxon>
        <taxon>Agaricomycetidae</taxon>
        <taxon>Agaricales</taxon>
        <taxon>Agaricineae</taxon>
        <taxon>Hymenogastraceae</taxon>
        <taxon>Hebeloma</taxon>
    </lineage>
</organism>
<protein>
    <submittedName>
        <fullName evidence="2">Uncharacterized protein</fullName>
    </submittedName>
</protein>
<dbReference type="Proteomes" id="UP000053424">
    <property type="component" value="Unassembled WGS sequence"/>
</dbReference>
<feature type="compositionally biased region" description="Polar residues" evidence="1">
    <location>
        <begin position="88"/>
        <end position="112"/>
    </location>
</feature>
<evidence type="ECO:0000313" key="2">
    <source>
        <dbReference type="EMBL" id="KIM41794.1"/>
    </source>
</evidence>
<dbReference type="OrthoDB" id="3018573at2759"/>
<evidence type="ECO:0000313" key="3">
    <source>
        <dbReference type="Proteomes" id="UP000053424"/>
    </source>
</evidence>
<name>A0A0C3CC24_HEBCY</name>
<dbReference type="STRING" id="686832.A0A0C3CC24"/>
<feature type="compositionally biased region" description="Low complexity" evidence="1">
    <location>
        <begin position="120"/>
        <end position="132"/>
    </location>
</feature>
<keyword evidence="3" id="KW-1185">Reference proteome</keyword>
<feature type="region of interest" description="Disordered" evidence="1">
    <location>
        <begin position="84"/>
        <end position="132"/>
    </location>
</feature>
<reference evidence="2 3" key="1">
    <citation type="submission" date="2014-04" db="EMBL/GenBank/DDBJ databases">
        <authorList>
            <consortium name="DOE Joint Genome Institute"/>
            <person name="Kuo A."/>
            <person name="Gay G."/>
            <person name="Dore J."/>
            <person name="Kohler A."/>
            <person name="Nagy L.G."/>
            <person name="Floudas D."/>
            <person name="Copeland A."/>
            <person name="Barry K.W."/>
            <person name="Cichocki N."/>
            <person name="Veneault-Fourrey C."/>
            <person name="LaButti K."/>
            <person name="Lindquist E.A."/>
            <person name="Lipzen A."/>
            <person name="Lundell T."/>
            <person name="Morin E."/>
            <person name="Murat C."/>
            <person name="Sun H."/>
            <person name="Tunlid A."/>
            <person name="Henrissat B."/>
            <person name="Grigoriev I.V."/>
            <person name="Hibbett D.S."/>
            <person name="Martin F."/>
            <person name="Nordberg H.P."/>
            <person name="Cantor M.N."/>
            <person name="Hua S.X."/>
        </authorList>
    </citation>
    <scope>NUCLEOTIDE SEQUENCE [LARGE SCALE GENOMIC DNA]</scope>
    <source>
        <strain evidence="3">h7</strain>
    </source>
</reference>
<dbReference type="EMBL" id="KN831779">
    <property type="protein sequence ID" value="KIM41794.1"/>
    <property type="molecule type" value="Genomic_DNA"/>
</dbReference>